<organism evidence="1 2">
    <name type="scientific">Trichinella pseudospiralis</name>
    <name type="common">Parasitic roundworm</name>
    <dbReference type="NCBI Taxonomy" id="6337"/>
    <lineage>
        <taxon>Eukaryota</taxon>
        <taxon>Metazoa</taxon>
        <taxon>Ecdysozoa</taxon>
        <taxon>Nematoda</taxon>
        <taxon>Enoplea</taxon>
        <taxon>Dorylaimia</taxon>
        <taxon>Trichinellida</taxon>
        <taxon>Trichinellidae</taxon>
        <taxon>Trichinella</taxon>
    </lineage>
</organism>
<keyword evidence="2" id="KW-1185">Reference proteome</keyword>
<proteinExistence type="predicted"/>
<evidence type="ECO:0000313" key="1">
    <source>
        <dbReference type="EMBL" id="KRY85314.1"/>
    </source>
</evidence>
<evidence type="ECO:0000313" key="2">
    <source>
        <dbReference type="Proteomes" id="UP000054995"/>
    </source>
</evidence>
<gene>
    <name evidence="1" type="ORF">T4D_14546</name>
</gene>
<sequence length="191" mass="21084">MNMLVITVSVEWTLRDVRAGENANAQATCSSHGRQKLIAPVAANQNPLRIKEKVCEETSEDDLPVANNCLQSTTYLKIRHLPCWLDIDGYRPVDVENRHLSIDDNPLIGDTWLGDLGVDATVAPKRPGVKSPTIETLVVTSHGTLIRLDRIADAGAVCNYIIAGCQPQDEIGNRQGLMKKRDNRQVWGDDC</sequence>
<dbReference type="Proteomes" id="UP000054995">
    <property type="component" value="Unassembled WGS sequence"/>
</dbReference>
<dbReference type="AlphaFoldDB" id="A0A0V1FH88"/>
<name>A0A0V1FH88_TRIPS</name>
<dbReference type="EMBL" id="JYDT01000093">
    <property type="protein sequence ID" value="KRY85314.1"/>
    <property type="molecule type" value="Genomic_DNA"/>
</dbReference>
<reference evidence="1 2" key="1">
    <citation type="submission" date="2015-01" db="EMBL/GenBank/DDBJ databases">
        <title>Evolution of Trichinella species and genotypes.</title>
        <authorList>
            <person name="Korhonen P.K."/>
            <person name="Edoardo P."/>
            <person name="Giuseppe L.R."/>
            <person name="Gasser R.B."/>
        </authorList>
    </citation>
    <scope>NUCLEOTIDE SEQUENCE [LARGE SCALE GENOMIC DNA]</scope>
    <source>
        <strain evidence="1">ISS470</strain>
    </source>
</reference>
<dbReference type="OrthoDB" id="10304797at2759"/>
<protein>
    <submittedName>
        <fullName evidence="1">Uncharacterized protein</fullName>
    </submittedName>
</protein>
<comment type="caution">
    <text evidence="1">The sequence shown here is derived from an EMBL/GenBank/DDBJ whole genome shotgun (WGS) entry which is preliminary data.</text>
</comment>
<accession>A0A0V1FH88</accession>